<keyword evidence="2" id="KW-0808">Transferase</keyword>
<dbReference type="Pfam" id="PF13489">
    <property type="entry name" value="Methyltransf_23"/>
    <property type="match status" value="1"/>
</dbReference>
<dbReference type="CDD" id="cd02440">
    <property type="entry name" value="AdoMet_MTases"/>
    <property type="match status" value="1"/>
</dbReference>
<gene>
    <name evidence="2" type="ORF">J2851_006832</name>
</gene>
<dbReference type="Proteomes" id="UP000781958">
    <property type="component" value="Unassembled WGS sequence"/>
</dbReference>
<feature type="region of interest" description="Disordered" evidence="1">
    <location>
        <begin position="268"/>
        <end position="291"/>
    </location>
</feature>
<dbReference type="SUPFAM" id="SSF53335">
    <property type="entry name" value="S-adenosyl-L-methionine-dependent methyltransferases"/>
    <property type="match status" value="1"/>
</dbReference>
<reference evidence="2 3" key="1">
    <citation type="submission" date="2021-03" db="EMBL/GenBank/DDBJ databases">
        <title>Genomic Encyclopedia of Type Strains, Phase III (KMG-III): the genomes of soil and plant-associated and newly described type strains.</title>
        <authorList>
            <person name="Whitman W."/>
        </authorList>
    </citation>
    <scope>NUCLEOTIDE SEQUENCE [LARGE SCALE GENOMIC DNA]</scope>
    <source>
        <strain evidence="2 3">IMMIB AFH-6</strain>
    </source>
</reference>
<dbReference type="GO" id="GO:0008168">
    <property type="term" value="F:methyltransferase activity"/>
    <property type="evidence" value="ECO:0007669"/>
    <property type="project" value="UniProtKB-KW"/>
</dbReference>
<dbReference type="EMBL" id="JAGINP010000038">
    <property type="protein sequence ID" value="MBP2297013.1"/>
    <property type="molecule type" value="Genomic_DNA"/>
</dbReference>
<dbReference type="PANTHER" id="PTHR43861">
    <property type="entry name" value="TRANS-ACONITATE 2-METHYLTRANSFERASE-RELATED"/>
    <property type="match status" value="1"/>
</dbReference>
<comment type="caution">
    <text evidence="2">The sequence shown here is derived from an EMBL/GenBank/DDBJ whole genome shotgun (WGS) entry which is preliminary data.</text>
</comment>
<dbReference type="GO" id="GO:0032259">
    <property type="term" value="P:methylation"/>
    <property type="evidence" value="ECO:0007669"/>
    <property type="project" value="UniProtKB-KW"/>
</dbReference>
<evidence type="ECO:0000313" key="2">
    <source>
        <dbReference type="EMBL" id="MBP2297013.1"/>
    </source>
</evidence>
<dbReference type="InterPro" id="IPR029063">
    <property type="entry name" value="SAM-dependent_MTases_sf"/>
</dbReference>
<proteinExistence type="predicted"/>
<keyword evidence="2" id="KW-0489">Methyltransferase</keyword>
<keyword evidence="3" id="KW-1185">Reference proteome</keyword>
<feature type="compositionally biased region" description="Pro residues" evidence="1">
    <location>
        <begin position="282"/>
        <end position="291"/>
    </location>
</feature>
<organism evidence="2 3">
    <name type="scientific">Azospirillum rugosum</name>
    <dbReference type="NCBI Taxonomy" id="416170"/>
    <lineage>
        <taxon>Bacteria</taxon>
        <taxon>Pseudomonadati</taxon>
        <taxon>Pseudomonadota</taxon>
        <taxon>Alphaproteobacteria</taxon>
        <taxon>Rhodospirillales</taxon>
        <taxon>Azospirillaceae</taxon>
        <taxon>Azospirillum</taxon>
    </lineage>
</organism>
<accession>A0ABS4SWT3</accession>
<sequence length="291" mass="32255">MKPTPPVDITHNYDEYYRTGLYKHRYPTPNEEVFALVVRSVEEVGNRVLDFGCGNGRYAAPLLDHTDARVIGYDISRVALDDLGARCREYRDNGRLVLIDGDLDNFTREAEPQAPFDLALLMFGVLGHVPTRAGRLETLRRVASLLRPGGRLIASVPNARRRFHAEQAASRERIERGELEPGDITYTRQAEDQEITLYYHLYTPESFVEELEEAGFLVTALEAESVLPESGVVSSLLLRGIDRLLGAVLPVRFAYGFLAVAERDAAVAPERAPHDSGQPVTTPSPVPAEAG</sequence>
<protein>
    <submittedName>
        <fullName evidence="2">SAM-dependent methyltransferase</fullName>
    </submittedName>
</protein>
<evidence type="ECO:0000313" key="3">
    <source>
        <dbReference type="Proteomes" id="UP000781958"/>
    </source>
</evidence>
<evidence type="ECO:0000256" key="1">
    <source>
        <dbReference type="SAM" id="MobiDB-lite"/>
    </source>
</evidence>
<name>A0ABS4SWT3_9PROT</name>
<dbReference type="Gene3D" id="3.40.50.150">
    <property type="entry name" value="Vaccinia Virus protein VP39"/>
    <property type="match status" value="1"/>
</dbReference>
<dbReference type="RefSeq" id="WP_209773098.1">
    <property type="nucleotide sequence ID" value="NZ_JAGINP010000038.1"/>
</dbReference>